<accession>A0A9X1Y5M2</accession>
<dbReference type="Gene3D" id="3.40.50.11090">
    <property type="match status" value="1"/>
</dbReference>
<organism evidence="3 4">
    <name type="scientific">Roseomonas acroporae</name>
    <dbReference type="NCBI Taxonomy" id="2937791"/>
    <lineage>
        <taxon>Bacteria</taxon>
        <taxon>Pseudomonadati</taxon>
        <taxon>Pseudomonadota</taxon>
        <taxon>Alphaproteobacteria</taxon>
        <taxon>Acetobacterales</taxon>
        <taxon>Roseomonadaceae</taxon>
        <taxon>Roseomonas</taxon>
    </lineage>
</organism>
<dbReference type="AlphaFoldDB" id="A0A9X1Y5M2"/>
<dbReference type="Gene3D" id="3.40.50.2000">
    <property type="entry name" value="Glycogen Phosphorylase B"/>
    <property type="match status" value="1"/>
</dbReference>
<dbReference type="InterPro" id="IPR055050">
    <property type="entry name" value="WsaF_C"/>
</dbReference>
<dbReference type="Pfam" id="PF22772">
    <property type="entry name" value="WsaF_C"/>
    <property type="match status" value="1"/>
</dbReference>
<dbReference type="InterPro" id="IPR029063">
    <property type="entry name" value="SAM-dependent_MTases_sf"/>
</dbReference>
<evidence type="ECO:0000313" key="4">
    <source>
        <dbReference type="Proteomes" id="UP001139516"/>
    </source>
</evidence>
<reference evidence="3" key="1">
    <citation type="submission" date="2022-04" db="EMBL/GenBank/DDBJ databases">
        <title>Roseomonas acroporae sp. nov., isolated from coral Acropora digitifera.</title>
        <authorList>
            <person name="Sun H."/>
        </authorList>
    </citation>
    <scope>NUCLEOTIDE SEQUENCE</scope>
    <source>
        <strain evidence="3">NAR14</strain>
    </source>
</reference>
<dbReference type="Pfam" id="PF13578">
    <property type="entry name" value="Methyltransf_24"/>
    <property type="match status" value="1"/>
</dbReference>
<dbReference type="Proteomes" id="UP001139516">
    <property type="component" value="Unassembled WGS sequence"/>
</dbReference>
<dbReference type="GO" id="GO:0008168">
    <property type="term" value="F:methyltransferase activity"/>
    <property type="evidence" value="ECO:0007669"/>
    <property type="project" value="UniProtKB-KW"/>
</dbReference>
<dbReference type="GO" id="GO:0032259">
    <property type="term" value="P:methylation"/>
    <property type="evidence" value="ECO:0007669"/>
    <property type="project" value="UniProtKB-KW"/>
</dbReference>
<proteinExistence type="predicted"/>
<keyword evidence="3" id="KW-0489">Methyltransferase</keyword>
<feature type="coiled-coil region" evidence="1">
    <location>
        <begin position="283"/>
        <end position="317"/>
    </location>
</feature>
<protein>
    <submittedName>
        <fullName evidence="3">Class I SAM-dependent methyltransferase</fullName>
    </submittedName>
</protein>
<feature type="domain" description="WsaF C-terminal" evidence="2">
    <location>
        <begin position="682"/>
        <end position="814"/>
    </location>
</feature>
<keyword evidence="4" id="KW-1185">Reference proteome</keyword>
<name>A0A9X1Y5M2_9PROT</name>
<evidence type="ECO:0000259" key="2">
    <source>
        <dbReference type="Pfam" id="PF22772"/>
    </source>
</evidence>
<dbReference type="SUPFAM" id="SSF53335">
    <property type="entry name" value="S-adenosyl-L-methionine-dependent methyltransferases"/>
    <property type="match status" value="1"/>
</dbReference>
<comment type="caution">
    <text evidence="3">The sequence shown here is derived from an EMBL/GenBank/DDBJ whole genome shotgun (WGS) entry which is preliminary data.</text>
</comment>
<evidence type="ECO:0000313" key="3">
    <source>
        <dbReference type="EMBL" id="MCK8784669.1"/>
    </source>
</evidence>
<dbReference type="CDD" id="cd02440">
    <property type="entry name" value="AdoMet_MTases"/>
    <property type="match status" value="1"/>
</dbReference>
<keyword evidence="3" id="KW-0808">Transferase</keyword>
<keyword evidence="1" id="KW-0175">Coiled coil</keyword>
<dbReference type="EMBL" id="JALPRX010000036">
    <property type="protein sequence ID" value="MCK8784669.1"/>
    <property type="molecule type" value="Genomic_DNA"/>
</dbReference>
<dbReference type="Gene3D" id="3.40.50.150">
    <property type="entry name" value="Vaccinia Virus protein VP39"/>
    <property type="match status" value="1"/>
</dbReference>
<evidence type="ECO:0000256" key="1">
    <source>
        <dbReference type="SAM" id="Coils"/>
    </source>
</evidence>
<sequence>MPSLRAAFAAHRGYLSDKWEQYPGIYEAELHDLLQGGAPLRVLEIGIQNGGSLQLWSQVLPPGSRIVGMDIDPACAGLEFGPEVEVFIGDASDAATLDRCLGGRVFDVIVDDGSHRSGQVIAAFEALFPRLAPGGVYIVEDLHCSYRRSHGGGLRRRETAMTWFKDLADALNVDHFEPADGDALAPDALARLRAYGRWLARVSFYDSVVSVARLPAEKTRPYARLMTGTAARVADPAAILPQLPVRQLRGLTLLPGIAGALEPSLRAGLVAAREEGEALRRMHAEASAEAGSLRARLAEAEAAAQRAEAARRQETQALAARLAEAEAGMARRLAAADRTAQARIRAASEAAGQAEARAGTLRSELAAARAAMAALAGEREAVSAELAALRNSVGARLGLYGAYRLQRLPRPIRQALRGAVTRAMRLRAGLLGRPSAAPPAAASPDTLPGAPVVPAALLPAAPPGLPAPSEPVPRPATARRLISARFPALRPLPTYPLPEAPPRLSIVTDGIGPASGTDTALLLGAALAARLGAGLRVVTRDAPGEAATVREVLGRNGMRFDGPLELAFAPEDESRELPVAPLDLFLTTSWRATRATLGSVPPGRVAAIVEEDERTLHPHGEERLRCAETLGHPGLPVVVSTEMLFRHLAEGPDALPNLASEGMWFEPAFPGADAPSAEAARRRLLFQARLDDPRNLFWRGLEALDAAVAEGLFPDTAWEMHWVGEALPAVALARGVVPIRAGTTAQDVRQPLIASMDAGLVLTDAPHPAYPTLDLAAAGAAVLTNTHPGRSSLARYSANILMAPPTTEGLLDGLRRLQGLAEDDAARARHRAADRIGRDWNAALAPVVARLAARLPAIR</sequence>
<dbReference type="RefSeq" id="WP_248666793.1">
    <property type="nucleotide sequence ID" value="NZ_JALPRX010000036.1"/>
</dbReference>
<gene>
    <name evidence="3" type="ORF">M0638_09770</name>
</gene>